<name>A0A1Q2ZZJ6_ZYGRO</name>
<dbReference type="Pfam" id="PF02214">
    <property type="entry name" value="BTB_2"/>
    <property type="match status" value="1"/>
</dbReference>
<feature type="compositionally biased region" description="Low complexity" evidence="1">
    <location>
        <begin position="331"/>
        <end position="359"/>
    </location>
</feature>
<dbReference type="SMART" id="SM00225">
    <property type="entry name" value="BTB"/>
    <property type="match status" value="1"/>
</dbReference>
<dbReference type="Gene3D" id="3.30.710.10">
    <property type="entry name" value="Potassium Channel Kv1.1, Chain A"/>
    <property type="match status" value="2"/>
</dbReference>
<organism evidence="3 4">
    <name type="scientific">Zygosaccharomyces rouxii</name>
    <dbReference type="NCBI Taxonomy" id="4956"/>
    <lineage>
        <taxon>Eukaryota</taxon>
        <taxon>Fungi</taxon>
        <taxon>Dikarya</taxon>
        <taxon>Ascomycota</taxon>
        <taxon>Saccharomycotina</taxon>
        <taxon>Saccharomycetes</taxon>
        <taxon>Saccharomycetales</taxon>
        <taxon>Saccharomycetaceae</taxon>
        <taxon>Zygosaccharomyces</taxon>
    </lineage>
</organism>
<comment type="caution">
    <text evidence="3">The sequence shown here is derived from an EMBL/GenBank/DDBJ whole genome shotgun (WGS) entry which is preliminary data.</text>
</comment>
<dbReference type="PANTHER" id="PTHR31758">
    <property type="entry name" value="BTB/POZ DOMAIN-CONTAINING PROTEIN YLR108C"/>
    <property type="match status" value="1"/>
</dbReference>
<evidence type="ECO:0000313" key="3">
    <source>
        <dbReference type="EMBL" id="GAV48854.1"/>
    </source>
</evidence>
<evidence type="ECO:0000259" key="2">
    <source>
        <dbReference type="SMART" id="SM00225"/>
    </source>
</evidence>
<dbReference type="AlphaFoldDB" id="A0A1Q2ZZJ6"/>
<reference evidence="3 4" key="1">
    <citation type="submission" date="2016-08" db="EMBL/GenBank/DDBJ databases">
        <title>Draft genome sequence of allopolyploid Zygosaccharomyces rouxii.</title>
        <authorList>
            <person name="Watanabe J."/>
            <person name="Uehara K."/>
            <person name="Mogi Y."/>
            <person name="Tsukioka Y."/>
        </authorList>
    </citation>
    <scope>NUCLEOTIDE SEQUENCE [LARGE SCALE GENOMIC DNA]</scope>
    <source>
        <strain evidence="3 4">NBRC 110957</strain>
    </source>
</reference>
<proteinExistence type="predicted"/>
<gene>
    <name evidence="3" type="ORF">ZYGR_0N02590</name>
</gene>
<accession>A0A1Q2ZZJ6</accession>
<feature type="domain" description="BTB" evidence="2">
    <location>
        <begin position="79"/>
        <end position="177"/>
    </location>
</feature>
<dbReference type="InterPro" id="IPR011333">
    <property type="entry name" value="SKP1/BTB/POZ_sf"/>
</dbReference>
<dbReference type="Proteomes" id="UP000187013">
    <property type="component" value="Unassembled WGS sequence"/>
</dbReference>
<dbReference type="OrthoDB" id="2414723at2759"/>
<dbReference type="SUPFAM" id="SSF54695">
    <property type="entry name" value="POZ domain"/>
    <property type="match status" value="2"/>
</dbReference>
<dbReference type="EMBL" id="BDGX01000014">
    <property type="protein sequence ID" value="GAV48854.1"/>
    <property type="molecule type" value="Genomic_DNA"/>
</dbReference>
<sequence length="559" mass="63121">MNGLSNITADMRATGTGGGNTSNHANGGARPGIPGALNETISTPTPTSKAASADKADGPMRTLDNVFDPRIPQLLPHENMYKIQIGNKLFKISGASLSSDGPSYFTKCFSESTAETQDQVVFIDRSAEVFQLIYDHLQGYFINIENEVQYTMLYADAMYYNLPRLRTLLKETEYYFTNIGGKSFKVPRSLFRRKGDSPNYFLMTSAALYADVENVFIEKKLLRPPPQAPPYVGRSPEYFNDLMHLLGGSSLELDDCRRESLIKECRYYRFLNLEQRLIKHKIIYNPCAHHEDICIKLSDLNRRGVQLPLEEEKLMCPLNSETPPFEDDRYSSSNSETEQSQTPSSQRLPSHQQQQQQQQSREPPLKRPKTSHTAATSDVKICWNILKYSRPYVDDYPRELSFQIDRPECTLIFNKRFKTIHVCLYNETAHQFEDMFSSELSRMGINLASSKVKTGSNESAPYSKHSVLLALPACVSVCDLSINGVKCPSVRLLLADNQNDQQVPNLNSASPAPPCPGFKLHLAKSMWKLGVRHGELMMIATKAESFKGVKEFCKLINYL</sequence>
<protein>
    <recommendedName>
        <fullName evidence="2">BTB domain-containing protein</fullName>
    </recommendedName>
</protein>
<evidence type="ECO:0000313" key="4">
    <source>
        <dbReference type="Proteomes" id="UP000187013"/>
    </source>
</evidence>
<dbReference type="GO" id="GO:0051260">
    <property type="term" value="P:protein homooligomerization"/>
    <property type="evidence" value="ECO:0007669"/>
    <property type="project" value="InterPro"/>
</dbReference>
<evidence type="ECO:0000256" key="1">
    <source>
        <dbReference type="SAM" id="MobiDB-lite"/>
    </source>
</evidence>
<feature type="compositionally biased region" description="Polar residues" evidence="1">
    <location>
        <begin position="39"/>
        <end position="50"/>
    </location>
</feature>
<feature type="region of interest" description="Disordered" evidence="1">
    <location>
        <begin position="1"/>
        <end position="62"/>
    </location>
</feature>
<dbReference type="eggNOG" id="ENOG502QRM9">
    <property type="taxonomic scope" value="Eukaryota"/>
</dbReference>
<dbReference type="PANTHER" id="PTHR31758:SF2">
    <property type="entry name" value="BTB_POZ DOMAIN-CONTAINING PROTEIN YLR108C"/>
    <property type="match status" value="1"/>
</dbReference>
<dbReference type="CDD" id="cd18316">
    <property type="entry name" value="BTB_POZ_KCTD-like"/>
    <property type="match status" value="1"/>
</dbReference>
<dbReference type="InterPro" id="IPR000210">
    <property type="entry name" value="BTB/POZ_dom"/>
</dbReference>
<feature type="region of interest" description="Disordered" evidence="1">
    <location>
        <begin position="318"/>
        <end position="373"/>
    </location>
</feature>
<dbReference type="InterPro" id="IPR003131">
    <property type="entry name" value="T1-type_BTB"/>
</dbReference>